<evidence type="ECO:0000313" key="1">
    <source>
        <dbReference type="EMBL" id="PBK85537.1"/>
    </source>
</evidence>
<protein>
    <submittedName>
        <fullName evidence="1">Uncharacterized protein</fullName>
    </submittedName>
</protein>
<dbReference type="InParanoid" id="A0A2H3D8Z4"/>
<organism evidence="1 2">
    <name type="scientific">Armillaria gallica</name>
    <name type="common">Bulbous honey fungus</name>
    <name type="synonym">Armillaria bulbosa</name>
    <dbReference type="NCBI Taxonomy" id="47427"/>
    <lineage>
        <taxon>Eukaryota</taxon>
        <taxon>Fungi</taxon>
        <taxon>Dikarya</taxon>
        <taxon>Basidiomycota</taxon>
        <taxon>Agaricomycotina</taxon>
        <taxon>Agaricomycetes</taxon>
        <taxon>Agaricomycetidae</taxon>
        <taxon>Agaricales</taxon>
        <taxon>Marasmiineae</taxon>
        <taxon>Physalacriaceae</taxon>
        <taxon>Armillaria</taxon>
    </lineage>
</organism>
<dbReference type="AlphaFoldDB" id="A0A2H3D8Z4"/>
<proteinExistence type="predicted"/>
<dbReference type="EMBL" id="KZ293690">
    <property type="protein sequence ID" value="PBK85537.1"/>
    <property type="molecule type" value="Genomic_DNA"/>
</dbReference>
<sequence>MSSTLLCTLHDDVLGLIIKFCPDSTKDLATAWTEQMEDHCWYLINSFDLPKDMRPKQYWGPAELRLLIEESFQLLASLKNGMTMDQILQHILLWSVMMMTSCHPRSFLKTSHYPDKWLKFSDLALHRTPQQGVFNVLVTICHWKGGHTNQPYVAMFTIRGITHENMWSMDIGLQLIAIGLQRRGFLKYKMLNELLDREDLILQWKPKFGNELPTLVDIWNKDGESHFIDDLGLHEIVERLKVTETDIVDKCVLDAPEDHDKHMGLCGDVYKHVHARYVQLLCLVWDDHQKGIISETYAEDLKNMSLNMYEEHRQETQKLIGLPPILHSMLEEESK</sequence>
<keyword evidence="2" id="KW-1185">Reference proteome</keyword>
<dbReference type="OrthoDB" id="3057946at2759"/>
<reference evidence="2" key="1">
    <citation type="journal article" date="2017" name="Nat. Ecol. Evol.">
        <title>Genome expansion and lineage-specific genetic innovations in the forest pathogenic fungi Armillaria.</title>
        <authorList>
            <person name="Sipos G."/>
            <person name="Prasanna A.N."/>
            <person name="Walter M.C."/>
            <person name="O'Connor E."/>
            <person name="Balint B."/>
            <person name="Krizsan K."/>
            <person name="Kiss B."/>
            <person name="Hess J."/>
            <person name="Varga T."/>
            <person name="Slot J."/>
            <person name="Riley R."/>
            <person name="Boka B."/>
            <person name="Rigling D."/>
            <person name="Barry K."/>
            <person name="Lee J."/>
            <person name="Mihaltcheva S."/>
            <person name="LaButti K."/>
            <person name="Lipzen A."/>
            <person name="Waldron R."/>
            <person name="Moloney N.M."/>
            <person name="Sperisen C."/>
            <person name="Kredics L."/>
            <person name="Vagvoelgyi C."/>
            <person name="Patrignani A."/>
            <person name="Fitzpatrick D."/>
            <person name="Nagy I."/>
            <person name="Doyle S."/>
            <person name="Anderson J.B."/>
            <person name="Grigoriev I.V."/>
            <person name="Gueldener U."/>
            <person name="Muensterkoetter M."/>
            <person name="Nagy L.G."/>
        </authorList>
    </citation>
    <scope>NUCLEOTIDE SEQUENCE [LARGE SCALE GENOMIC DNA]</scope>
    <source>
        <strain evidence="2">Ar21-2</strain>
    </source>
</reference>
<accession>A0A2H3D8Z4</accession>
<name>A0A2H3D8Z4_ARMGA</name>
<gene>
    <name evidence="1" type="ORF">ARMGADRAFT_1087412</name>
</gene>
<dbReference type="Proteomes" id="UP000217790">
    <property type="component" value="Unassembled WGS sequence"/>
</dbReference>
<evidence type="ECO:0000313" key="2">
    <source>
        <dbReference type="Proteomes" id="UP000217790"/>
    </source>
</evidence>